<comment type="caution">
    <text evidence="3">The sequence shown here is derived from an EMBL/GenBank/DDBJ whole genome shotgun (WGS) entry which is preliminary data.</text>
</comment>
<name>A0A834AUZ9_9CHIR</name>
<feature type="transmembrane region" description="Helical" evidence="2">
    <location>
        <begin position="151"/>
        <end position="174"/>
    </location>
</feature>
<evidence type="ECO:0000256" key="1">
    <source>
        <dbReference type="ARBA" id="ARBA00010090"/>
    </source>
</evidence>
<evidence type="ECO:0000313" key="3">
    <source>
        <dbReference type="EMBL" id="KAF6117374.1"/>
    </source>
</evidence>
<dbReference type="GO" id="GO:0006869">
    <property type="term" value="P:lipid transport"/>
    <property type="evidence" value="ECO:0007669"/>
    <property type="project" value="InterPro"/>
</dbReference>
<dbReference type="Pfam" id="PF05461">
    <property type="entry name" value="ApoL"/>
    <property type="match status" value="1"/>
</dbReference>
<evidence type="ECO:0000313" key="4">
    <source>
        <dbReference type="Proteomes" id="UP000664940"/>
    </source>
</evidence>
<dbReference type="PANTHER" id="PTHR14096">
    <property type="entry name" value="APOLIPOPROTEIN L"/>
    <property type="match status" value="1"/>
</dbReference>
<dbReference type="GO" id="GO:0008289">
    <property type="term" value="F:lipid binding"/>
    <property type="evidence" value="ECO:0007669"/>
    <property type="project" value="InterPro"/>
</dbReference>
<dbReference type="AlphaFoldDB" id="A0A834AUZ9"/>
<keyword evidence="2" id="KW-0472">Membrane</keyword>
<sequence>MASEAGNVDPESEGFLPAIGFLEDPMDIENLQHMLSGEAWERFVAASKLPREEADALYEDLNLLKELMAVKDKDKPSQDQLFREMVLKEFPQVEQELSERIRKLHALADSVDKVHRDCTISNVVASSTGIVSGILTIAGLSLAPVTAGASLVLAATGAGLGAAAAVTGVSTSIVEISKNKSAKATASHLMSDAIDNNELVIECLRHSTPRIASLSKCIEHVQKIVKNVHAFNVVKARPLLAVKAKDFMTAGSMSIRSSRQVQKAFGGTALAMTKGARVFGLVTASAFLLVDVYTIVKESMHLHEGPKAELAEQLREQAQGLERMLKGLRGIHKILQDFMCCKDDVSRV</sequence>
<keyword evidence="2" id="KW-1133">Transmembrane helix</keyword>
<dbReference type="EMBL" id="JABVXQ010000003">
    <property type="protein sequence ID" value="KAF6117374.1"/>
    <property type="molecule type" value="Genomic_DNA"/>
</dbReference>
<dbReference type="PANTHER" id="PTHR14096:SF27">
    <property type="entry name" value="APOLIPOPROTEIN L2"/>
    <property type="match status" value="1"/>
</dbReference>
<organism evidence="3 4">
    <name type="scientific">Phyllostomus discolor</name>
    <name type="common">pale spear-nosed bat</name>
    <dbReference type="NCBI Taxonomy" id="89673"/>
    <lineage>
        <taxon>Eukaryota</taxon>
        <taxon>Metazoa</taxon>
        <taxon>Chordata</taxon>
        <taxon>Craniata</taxon>
        <taxon>Vertebrata</taxon>
        <taxon>Euteleostomi</taxon>
        <taxon>Mammalia</taxon>
        <taxon>Eutheria</taxon>
        <taxon>Laurasiatheria</taxon>
        <taxon>Chiroptera</taxon>
        <taxon>Yangochiroptera</taxon>
        <taxon>Phyllostomidae</taxon>
        <taxon>Phyllostominae</taxon>
        <taxon>Phyllostomus</taxon>
    </lineage>
</organism>
<feature type="transmembrane region" description="Helical" evidence="2">
    <location>
        <begin position="278"/>
        <end position="296"/>
    </location>
</feature>
<comment type="similarity">
    <text evidence="1">Belongs to the apolipoprotein L family.</text>
</comment>
<dbReference type="GO" id="GO:0042157">
    <property type="term" value="P:lipoprotein metabolic process"/>
    <property type="evidence" value="ECO:0007669"/>
    <property type="project" value="InterPro"/>
</dbReference>
<dbReference type="GO" id="GO:0005576">
    <property type="term" value="C:extracellular region"/>
    <property type="evidence" value="ECO:0007669"/>
    <property type="project" value="InterPro"/>
</dbReference>
<feature type="transmembrane region" description="Helical" evidence="2">
    <location>
        <begin position="123"/>
        <end position="145"/>
    </location>
</feature>
<accession>A0A834AUZ9</accession>
<protein>
    <submittedName>
        <fullName evidence="3">Apolipoprotein L3</fullName>
    </submittedName>
</protein>
<proteinExistence type="inferred from homology"/>
<evidence type="ECO:0000256" key="2">
    <source>
        <dbReference type="SAM" id="Phobius"/>
    </source>
</evidence>
<gene>
    <name evidence="3" type="ORF">HJG60_000839</name>
</gene>
<keyword evidence="3" id="KW-0449">Lipoprotein</keyword>
<reference evidence="3 4" key="1">
    <citation type="journal article" date="2020" name="Nature">
        <title>Six reference-quality genomes reveal evolution of bat adaptations.</title>
        <authorList>
            <person name="Jebb D."/>
            <person name="Huang Z."/>
            <person name="Pippel M."/>
            <person name="Hughes G.M."/>
            <person name="Lavrichenko K."/>
            <person name="Devanna P."/>
            <person name="Winkler S."/>
            <person name="Jermiin L.S."/>
            <person name="Skirmuntt E.C."/>
            <person name="Katzourakis A."/>
            <person name="Burkitt-Gray L."/>
            <person name="Ray D.A."/>
            <person name="Sullivan K.A.M."/>
            <person name="Roscito J.G."/>
            <person name="Kirilenko B.M."/>
            <person name="Davalos L.M."/>
            <person name="Corthals A.P."/>
            <person name="Power M.L."/>
            <person name="Jones G."/>
            <person name="Ransome R.D."/>
            <person name="Dechmann D.K.N."/>
            <person name="Locatelli A.G."/>
            <person name="Puechmaille S.J."/>
            <person name="Fedrigo O."/>
            <person name="Jarvis E.D."/>
            <person name="Hiller M."/>
            <person name="Vernes S.C."/>
            <person name="Myers E.W."/>
            <person name="Teeling E.C."/>
        </authorList>
    </citation>
    <scope>NUCLEOTIDE SEQUENCE [LARGE SCALE GENOMIC DNA]</scope>
    <source>
        <strain evidence="3">Bat1K_MPI-CBG_1</strain>
    </source>
</reference>
<dbReference type="Proteomes" id="UP000664940">
    <property type="component" value="Unassembled WGS sequence"/>
</dbReference>
<keyword evidence="2" id="KW-0812">Transmembrane</keyword>
<dbReference type="InterPro" id="IPR008405">
    <property type="entry name" value="ApoL"/>
</dbReference>
<dbReference type="GO" id="GO:0016020">
    <property type="term" value="C:membrane"/>
    <property type="evidence" value="ECO:0007669"/>
    <property type="project" value="TreeGrafter"/>
</dbReference>